<dbReference type="EMBL" id="JAERUA010000016">
    <property type="protein sequence ID" value="KAI1889007.1"/>
    <property type="molecule type" value="Genomic_DNA"/>
</dbReference>
<feature type="compositionally biased region" description="Basic and acidic residues" evidence="1">
    <location>
        <begin position="12"/>
        <end position="26"/>
    </location>
</feature>
<organism evidence="2 3">
    <name type="scientific">Albula goreensis</name>
    <dbReference type="NCBI Taxonomy" id="1534307"/>
    <lineage>
        <taxon>Eukaryota</taxon>
        <taxon>Metazoa</taxon>
        <taxon>Chordata</taxon>
        <taxon>Craniata</taxon>
        <taxon>Vertebrata</taxon>
        <taxon>Euteleostomi</taxon>
        <taxon>Actinopterygii</taxon>
        <taxon>Neopterygii</taxon>
        <taxon>Teleostei</taxon>
        <taxon>Albuliformes</taxon>
        <taxon>Albulidae</taxon>
        <taxon>Albula</taxon>
    </lineage>
</organism>
<comment type="caution">
    <text evidence="2">The sequence shown here is derived from an EMBL/GenBank/DDBJ whole genome shotgun (WGS) entry which is preliminary data.</text>
</comment>
<dbReference type="AlphaFoldDB" id="A0A8T3CZX0"/>
<protein>
    <submittedName>
        <fullName evidence="2">Uncharacterized protein</fullName>
    </submittedName>
</protein>
<accession>A0A8T3CZX0</accession>
<dbReference type="Proteomes" id="UP000829720">
    <property type="component" value="Unassembled WGS sequence"/>
</dbReference>
<gene>
    <name evidence="2" type="ORF">AGOR_G00174620</name>
</gene>
<evidence type="ECO:0000313" key="2">
    <source>
        <dbReference type="EMBL" id="KAI1889007.1"/>
    </source>
</evidence>
<sequence>MPTNFTVVPVEDGGKSPQDHDDNILREEDEDGLESSGPFAGEAGPEILWTLCFLHALFRWPPDVGCFLISNAIWGMPYSG</sequence>
<evidence type="ECO:0000313" key="3">
    <source>
        <dbReference type="Proteomes" id="UP000829720"/>
    </source>
</evidence>
<feature type="region of interest" description="Disordered" evidence="1">
    <location>
        <begin position="1"/>
        <end position="40"/>
    </location>
</feature>
<proteinExistence type="predicted"/>
<evidence type="ECO:0000256" key="1">
    <source>
        <dbReference type="SAM" id="MobiDB-lite"/>
    </source>
</evidence>
<reference evidence="2" key="1">
    <citation type="submission" date="2021-01" db="EMBL/GenBank/DDBJ databases">
        <authorList>
            <person name="Zahm M."/>
            <person name="Roques C."/>
            <person name="Cabau C."/>
            <person name="Klopp C."/>
            <person name="Donnadieu C."/>
            <person name="Jouanno E."/>
            <person name="Lampietro C."/>
            <person name="Louis A."/>
            <person name="Herpin A."/>
            <person name="Echchiki A."/>
            <person name="Berthelot C."/>
            <person name="Parey E."/>
            <person name="Roest-Crollius H."/>
            <person name="Braasch I."/>
            <person name="Postlethwait J."/>
            <person name="Bobe J."/>
            <person name="Montfort J."/>
            <person name="Bouchez O."/>
            <person name="Begum T."/>
            <person name="Mejri S."/>
            <person name="Adams A."/>
            <person name="Chen W.-J."/>
            <person name="Guiguen Y."/>
        </authorList>
    </citation>
    <scope>NUCLEOTIDE SEQUENCE</scope>
    <source>
        <tissue evidence="2">Blood</tissue>
    </source>
</reference>
<name>A0A8T3CZX0_9TELE</name>
<keyword evidence="3" id="KW-1185">Reference proteome</keyword>